<dbReference type="SUPFAM" id="SSF140931">
    <property type="entry name" value="Fic-like"/>
    <property type="match status" value="1"/>
</dbReference>
<feature type="binding site" evidence="4">
    <location>
        <begin position="268"/>
        <end position="275"/>
    </location>
    <ligand>
        <name>ATP</name>
        <dbReference type="ChEBI" id="CHEBI:30616"/>
    </ligand>
</feature>
<keyword evidence="4" id="KW-0067">ATP-binding</keyword>
<evidence type="ECO:0000313" key="7">
    <source>
        <dbReference type="Proteomes" id="UP000236735"/>
    </source>
</evidence>
<dbReference type="InterPro" id="IPR040198">
    <property type="entry name" value="Fido_containing"/>
</dbReference>
<dbReference type="InterPro" id="IPR036388">
    <property type="entry name" value="WH-like_DNA-bd_sf"/>
</dbReference>
<evidence type="ECO:0000256" key="1">
    <source>
        <dbReference type="ARBA" id="ARBA00023015"/>
    </source>
</evidence>
<organism evidence="6 7">
    <name type="scientific">Xylanibacter ruminicola</name>
    <name type="common">Prevotella ruminicola</name>
    <dbReference type="NCBI Taxonomy" id="839"/>
    <lineage>
        <taxon>Bacteria</taxon>
        <taxon>Pseudomonadati</taxon>
        <taxon>Bacteroidota</taxon>
        <taxon>Bacteroidia</taxon>
        <taxon>Bacteroidales</taxon>
        <taxon>Prevotellaceae</taxon>
        <taxon>Xylanibacter</taxon>
    </lineage>
</organism>
<dbReference type="EMBL" id="FNUV01000001">
    <property type="protein sequence ID" value="SEF45167.1"/>
    <property type="molecule type" value="Genomic_DNA"/>
</dbReference>
<keyword evidence="4" id="KW-0547">Nucleotide-binding</keyword>
<dbReference type="RefSeq" id="WP_103915050.1">
    <property type="nucleotide sequence ID" value="NZ_FNUV01000001.1"/>
</dbReference>
<accession>A0A1H5S5S9</accession>
<reference evidence="6 7" key="1">
    <citation type="submission" date="2016-10" db="EMBL/GenBank/DDBJ databases">
        <authorList>
            <person name="de Groot N.N."/>
        </authorList>
    </citation>
    <scope>NUCLEOTIDE SEQUENCE [LARGE SCALE GENOMIC DNA]</scope>
    <source>
        <strain evidence="6 7">AR32</strain>
    </source>
</reference>
<evidence type="ECO:0000256" key="2">
    <source>
        <dbReference type="ARBA" id="ARBA00023163"/>
    </source>
</evidence>
<dbReference type="PROSITE" id="PS51459">
    <property type="entry name" value="FIDO"/>
    <property type="match status" value="1"/>
</dbReference>
<dbReference type="InterPro" id="IPR001034">
    <property type="entry name" value="DeoR_HTH"/>
</dbReference>
<evidence type="ECO:0000313" key="6">
    <source>
        <dbReference type="EMBL" id="SEF45167.1"/>
    </source>
</evidence>
<sequence length="427" mass="49783">MIELPPKIDRKTIVNALLKESNEEIAQLVDAINSNYEYWDKVKYKSLPEGFTPQMLWAHVKASRLRGMITVWEKYDINLCITSKMLRMCHEFDMKFGSFWETDNDAQSPEKKYYLSSSLMEEAIYSSKMEGASTTRVVAKEMLRKKKSPQNKAQQMIVNNYSTIRYIVEHKDEPLTEESLLYVHKLMTENTLDDPADAGRFRTNDKVVVADMIEGDIVYTPPTYKDIPDFVKTICDFFNNSNPRTFIHPIIKGIIIHFMVAYMHPFVDGNGRTARALFYWYMLKENYKLTEYMSISRVISKSKASYEKAFRYTENDGNDMGYFVAYNLKALEISFQQLREYIQRKQQEKKAANTFMMAGNINYRQAMVLQRLTEEPDAILTVRDVQEQFSVSSMTARKDLTDLVQQGYLTEVAINKVTRGYIKMQEG</sequence>
<evidence type="ECO:0000256" key="4">
    <source>
        <dbReference type="PIRSR" id="PIRSR640198-2"/>
    </source>
</evidence>
<dbReference type="InterPro" id="IPR003812">
    <property type="entry name" value="Fido"/>
</dbReference>
<evidence type="ECO:0000256" key="3">
    <source>
        <dbReference type="PIRSR" id="PIRSR640198-1"/>
    </source>
</evidence>
<keyword evidence="2" id="KW-0804">Transcription</keyword>
<dbReference type="AlphaFoldDB" id="A0A1H5S5S9"/>
<dbReference type="GO" id="GO:0003700">
    <property type="term" value="F:DNA-binding transcription factor activity"/>
    <property type="evidence" value="ECO:0007669"/>
    <property type="project" value="InterPro"/>
</dbReference>
<dbReference type="InterPro" id="IPR036390">
    <property type="entry name" value="WH_DNA-bd_sf"/>
</dbReference>
<feature type="domain" description="Fido" evidence="5">
    <location>
        <begin position="175"/>
        <end position="329"/>
    </location>
</feature>
<dbReference type="Pfam" id="PF08220">
    <property type="entry name" value="HTH_DeoR"/>
    <property type="match status" value="1"/>
</dbReference>
<keyword evidence="1" id="KW-0805">Transcription regulation</keyword>
<dbReference type="InterPro" id="IPR036597">
    <property type="entry name" value="Fido-like_dom_sf"/>
</dbReference>
<dbReference type="Gene3D" id="1.10.10.10">
    <property type="entry name" value="Winged helix-like DNA-binding domain superfamily/Winged helix DNA-binding domain"/>
    <property type="match status" value="1"/>
</dbReference>
<protein>
    <submittedName>
        <fullName evidence="6">Fic family protein</fullName>
    </submittedName>
</protein>
<feature type="active site" evidence="3">
    <location>
        <position position="264"/>
    </location>
</feature>
<dbReference type="GO" id="GO:0005524">
    <property type="term" value="F:ATP binding"/>
    <property type="evidence" value="ECO:0007669"/>
    <property type="project" value="UniProtKB-KW"/>
</dbReference>
<name>A0A1H5S5S9_XYLRU</name>
<dbReference type="Gene3D" id="1.10.3290.10">
    <property type="entry name" value="Fido-like domain"/>
    <property type="match status" value="1"/>
</dbReference>
<dbReference type="SUPFAM" id="SSF46785">
    <property type="entry name" value="Winged helix' DNA-binding domain"/>
    <property type="match status" value="1"/>
</dbReference>
<gene>
    <name evidence="6" type="ORF">SAMN05216354_0495</name>
</gene>
<dbReference type="PANTHER" id="PTHR13504">
    <property type="entry name" value="FIDO DOMAIN-CONTAINING PROTEIN DDB_G0283145"/>
    <property type="match status" value="1"/>
</dbReference>
<dbReference type="Pfam" id="PF02661">
    <property type="entry name" value="Fic"/>
    <property type="match status" value="1"/>
</dbReference>
<dbReference type="Proteomes" id="UP000236735">
    <property type="component" value="Unassembled WGS sequence"/>
</dbReference>
<dbReference type="PANTHER" id="PTHR13504:SF38">
    <property type="entry name" value="FIDO DOMAIN-CONTAINING PROTEIN"/>
    <property type="match status" value="1"/>
</dbReference>
<evidence type="ECO:0000259" key="5">
    <source>
        <dbReference type="PROSITE" id="PS51459"/>
    </source>
</evidence>
<proteinExistence type="predicted"/>